<feature type="binding site" evidence="8">
    <location>
        <position position="112"/>
    </location>
    <ligand>
        <name>Zn(2+)</name>
        <dbReference type="ChEBI" id="CHEBI:29105"/>
        <note>catalytic</note>
    </ligand>
</feature>
<comment type="function">
    <text evidence="8">Catalyzes the deamination of adenosine to inosine at the wobble position 34 of tRNA(Arg2).</text>
</comment>
<reference evidence="11" key="1">
    <citation type="submission" date="2018-04" db="EMBL/GenBank/DDBJ databases">
        <authorList>
            <person name="Cornet L."/>
        </authorList>
    </citation>
    <scope>NUCLEOTIDE SEQUENCE [LARGE SCALE GENOMIC DNA]</scope>
</reference>
<evidence type="ECO:0000256" key="1">
    <source>
        <dbReference type="ARBA" id="ARBA00010669"/>
    </source>
</evidence>
<feature type="binding site" evidence="8">
    <location>
        <position position="82"/>
    </location>
    <ligand>
        <name>Zn(2+)</name>
        <dbReference type="ChEBI" id="CHEBI:29105"/>
        <note>catalytic</note>
    </ligand>
</feature>
<dbReference type="InterPro" id="IPR002125">
    <property type="entry name" value="CMP_dCMP_dom"/>
</dbReference>
<organism evidence="10 11">
    <name type="scientific">Leptolyngbya foveolarum</name>
    <dbReference type="NCBI Taxonomy" id="47253"/>
    <lineage>
        <taxon>Bacteria</taxon>
        <taxon>Bacillati</taxon>
        <taxon>Cyanobacteriota</taxon>
        <taxon>Cyanophyceae</taxon>
        <taxon>Leptolyngbyales</taxon>
        <taxon>Leptolyngbyaceae</taxon>
        <taxon>Leptolyngbya group</taxon>
        <taxon>Leptolyngbya</taxon>
    </lineage>
</organism>
<evidence type="ECO:0000256" key="5">
    <source>
        <dbReference type="ARBA" id="ARBA00022801"/>
    </source>
</evidence>
<dbReference type="PROSITE" id="PS51747">
    <property type="entry name" value="CYT_DCMP_DEAMINASES_2"/>
    <property type="match status" value="1"/>
</dbReference>
<dbReference type="Proteomes" id="UP000249354">
    <property type="component" value="Unassembled WGS sequence"/>
</dbReference>
<sequence>MPESDVLKTAAEFEEFLGVGPPAIANPIYLQHRLWMMRAIALANTAAAQGEVPVAALIVNAKNQLIAHSTNRKEQDHDPTGHAEVLALRAAGKQLGNWHLNDCTLYVTLEPCPMCAGAIIQSRLGLLVYGANDPKAGAIRSVLNLPDGPCSNHRLAVIGGILEAPCREQLQRWFKERRFSPREASPTPKKPLN</sequence>
<dbReference type="InterPro" id="IPR058535">
    <property type="entry name" value="MafB19-deam"/>
</dbReference>
<feature type="domain" description="CMP/dCMP-type deaminase" evidence="9">
    <location>
        <begin position="30"/>
        <end position="142"/>
    </location>
</feature>
<evidence type="ECO:0000256" key="2">
    <source>
        <dbReference type="ARBA" id="ARBA00011738"/>
    </source>
</evidence>
<dbReference type="EMBL" id="QBMC01000200">
    <property type="protein sequence ID" value="PZO11162.1"/>
    <property type="molecule type" value="Genomic_DNA"/>
</dbReference>
<keyword evidence="6 8" id="KW-0862">Zinc</keyword>
<evidence type="ECO:0000259" key="9">
    <source>
        <dbReference type="PROSITE" id="PS51747"/>
    </source>
</evidence>
<protein>
    <recommendedName>
        <fullName evidence="8">tRNA-specific adenosine deaminase</fullName>
        <ecNumber evidence="8">3.5.4.33</ecNumber>
    </recommendedName>
</protein>
<evidence type="ECO:0000256" key="3">
    <source>
        <dbReference type="ARBA" id="ARBA00022694"/>
    </source>
</evidence>
<evidence type="ECO:0000256" key="8">
    <source>
        <dbReference type="HAMAP-Rule" id="MF_00972"/>
    </source>
</evidence>
<dbReference type="AlphaFoldDB" id="A0A2W4TQC2"/>
<dbReference type="GO" id="GO:0002100">
    <property type="term" value="P:tRNA wobble adenosine to inosine editing"/>
    <property type="evidence" value="ECO:0007669"/>
    <property type="project" value="UniProtKB-UniRule"/>
</dbReference>
<dbReference type="PROSITE" id="PS00903">
    <property type="entry name" value="CYT_DCMP_DEAMINASES_1"/>
    <property type="match status" value="1"/>
</dbReference>
<dbReference type="HAMAP" id="MF_00972">
    <property type="entry name" value="tRNA_aden_deaminase"/>
    <property type="match status" value="1"/>
</dbReference>
<evidence type="ECO:0000256" key="4">
    <source>
        <dbReference type="ARBA" id="ARBA00022723"/>
    </source>
</evidence>
<dbReference type="GO" id="GO:0008270">
    <property type="term" value="F:zinc ion binding"/>
    <property type="evidence" value="ECO:0007669"/>
    <property type="project" value="UniProtKB-UniRule"/>
</dbReference>
<dbReference type="InterPro" id="IPR028883">
    <property type="entry name" value="tRNA_aden_deaminase"/>
</dbReference>
<dbReference type="SUPFAM" id="SSF53927">
    <property type="entry name" value="Cytidine deaminase-like"/>
    <property type="match status" value="1"/>
</dbReference>
<proteinExistence type="inferred from homology"/>
<dbReference type="InterPro" id="IPR016193">
    <property type="entry name" value="Cytidine_deaminase-like"/>
</dbReference>
<keyword evidence="3 8" id="KW-0819">tRNA processing</keyword>
<name>A0A2W4TQC2_9CYAN</name>
<dbReference type="Gene3D" id="3.40.140.10">
    <property type="entry name" value="Cytidine Deaminase, domain 2"/>
    <property type="match status" value="1"/>
</dbReference>
<keyword evidence="5 8" id="KW-0378">Hydrolase</keyword>
<dbReference type="InterPro" id="IPR016192">
    <property type="entry name" value="APOBEC/CMP_deaminase_Zn-bd"/>
</dbReference>
<dbReference type="Pfam" id="PF14437">
    <property type="entry name" value="MafB19-deam"/>
    <property type="match status" value="1"/>
</dbReference>
<feature type="active site" description="Proton donor" evidence="8">
    <location>
        <position position="84"/>
    </location>
</feature>
<gene>
    <name evidence="8" type="primary">tadA</name>
    <name evidence="10" type="ORF">DCF25_19955</name>
</gene>
<comment type="cofactor">
    <cofactor evidence="8">
        <name>Zn(2+)</name>
        <dbReference type="ChEBI" id="CHEBI:29105"/>
    </cofactor>
    <text evidence="8">Binds 1 zinc ion per subunit.</text>
</comment>
<feature type="binding site" evidence="8">
    <location>
        <position position="115"/>
    </location>
    <ligand>
        <name>Zn(2+)</name>
        <dbReference type="ChEBI" id="CHEBI:29105"/>
        <note>catalytic</note>
    </ligand>
</feature>
<dbReference type="GO" id="GO:0052717">
    <property type="term" value="F:tRNA-specific adenosine-34 deaminase activity"/>
    <property type="evidence" value="ECO:0007669"/>
    <property type="project" value="UniProtKB-UniRule"/>
</dbReference>
<evidence type="ECO:0000256" key="6">
    <source>
        <dbReference type="ARBA" id="ARBA00022833"/>
    </source>
</evidence>
<dbReference type="PANTHER" id="PTHR11079:SF202">
    <property type="entry name" value="TRNA-SPECIFIC ADENOSINE DEAMINASE"/>
    <property type="match status" value="1"/>
</dbReference>
<reference evidence="10 11" key="2">
    <citation type="submission" date="2018-06" db="EMBL/GenBank/DDBJ databases">
        <title>Metagenomic assembly of (sub)arctic Cyanobacteria and their associated microbiome from non-axenic cultures.</title>
        <authorList>
            <person name="Baurain D."/>
        </authorList>
    </citation>
    <scope>NUCLEOTIDE SEQUENCE [LARGE SCALE GENOMIC DNA]</scope>
    <source>
        <strain evidence="10">ULC129bin1</strain>
    </source>
</reference>
<evidence type="ECO:0000313" key="11">
    <source>
        <dbReference type="Proteomes" id="UP000249354"/>
    </source>
</evidence>
<comment type="caution">
    <text evidence="10">The sequence shown here is derived from an EMBL/GenBank/DDBJ whole genome shotgun (WGS) entry which is preliminary data.</text>
</comment>
<accession>A0A2W4TQC2</accession>
<comment type="catalytic activity">
    <reaction evidence="7 8">
        <text>adenosine(34) in tRNA + H2O + H(+) = inosine(34) in tRNA + NH4(+)</text>
        <dbReference type="Rhea" id="RHEA:43168"/>
        <dbReference type="Rhea" id="RHEA-COMP:10373"/>
        <dbReference type="Rhea" id="RHEA-COMP:10374"/>
        <dbReference type="ChEBI" id="CHEBI:15377"/>
        <dbReference type="ChEBI" id="CHEBI:15378"/>
        <dbReference type="ChEBI" id="CHEBI:28938"/>
        <dbReference type="ChEBI" id="CHEBI:74411"/>
        <dbReference type="ChEBI" id="CHEBI:82852"/>
        <dbReference type="EC" id="3.5.4.33"/>
    </reaction>
</comment>
<dbReference type="NCBIfam" id="NF008113">
    <property type="entry name" value="PRK10860.1"/>
    <property type="match status" value="1"/>
</dbReference>
<comment type="subunit">
    <text evidence="2 8">Homodimer.</text>
</comment>
<comment type="similarity">
    <text evidence="1">Belongs to the cytidine and deoxycytidylate deaminase family. ADAT2 subfamily.</text>
</comment>
<keyword evidence="4 8" id="KW-0479">Metal-binding</keyword>
<dbReference type="FunFam" id="3.40.140.10:FF:000005">
    <property type="entry name" value="tRNA-specific adenosine deaminase"/>
    <property type="match status" value="1"/>
</dbReference>
<evidence type="ECO:0000313" key="10">
    <source>
        <dbReference type="EMBL" id="PZO11162.1"/>
    </source>
</evidence>
<dbReference type="EC" id="3.5.4.33" evidence="8"/>
<evidence type="ECO:0000256" key="7">
    <source>
        <dbReference type="ARBA" id="ARBA00048045"/>
    </source>
</evidence>
<dbReference type="PANTHER" id="PTHR11079">
    <property type="entry name" value="CYTOSINE DEAMINASE FAMILY MEMBER"/>
    <property type="match status" value="1"/>
</dbReference>
<dbReference type="CDD" id="cd01285">
    <property type="entry name" value="nucleoside_deaminase"/>
    <property type="match status" value="1"/>
</dbReference>